<evidence type="ECO:0000313" key="2">
    <source>
        <dbReference type="EMBL" id="KFX49480.1"/>
    </source>
</evidence>
<dbReference type="HOGENOM" id="CLU_041939_3_1_1"/>
<organism evidence="2">
    <name type="scientific">Talaromyces marneffei PM1</name>
    <dbReference type="NCBI Taxonomy" id="1077442"/>
    <lineage>
        <taxon>Eukaryota</taxon>
        <taxon>Fungi</taxon>
        <taxon>Dikarya</taxon>
        <taxon>Ascomycota</taxon>
        <taxon>Pezizomycotina</taxon>
        <taxon>Eurotiomycetes</taxon>
        <taxon>Eurotiomycetidae</taxon>
        <taxon>Eurotiales</taxon>
        <taxon>Trichocomaceae</taxon>
        <taxon>Talaromyces</taxon>
        <taxon>Talaromyces sect. Talaromyces</taxon>
    </lineage>
</organism>
<name>A0A093VBF6_TALMA</name>
<dbReference type="GO" id="GO:0032259">
    <property type="term" value="P:methylation"/>
    <property type="evidence" value="ECO:0007669"/>
    <property type="project" value="UniProtKB-KW"/>
</dbReference>
<keyword evidence="2" id="KW-0489">Methyltransferase</keyword>
<gene>
    <name evidence="2" type="ORF">GQ26_0091220</name>
</gene>
<evidence type="ECO:0000259" key="1">
    <source>
        <dbReference type="PROSITE" id="PS50280"/>
    </source>
</evidence>
<keyword evidence="2" id="KW-0808">Transferase</keyword>
<dbReference type="InterPro" id="IPR044429">
    <property type="entry name" value="SETD4_SET"/>
</dbReference>
<dbReference type="GO" id="GO:0016279">
    <property type="term" value="F:protein-lysine N-methyltransferase activity"/>
    <property type="evidence" value="ECO:0007669"/>
    <property type="project" value="InterPro"/>
</dbReference>
<sequence>MPTYSPPGEQHTAFMQWAIAEGVKVNGVEPARIPGRGLGMIATRDIQENEVMVEVPRSAMLSIDSIPADFVNMFNGISTHGLLAAFLTHGDPKTLKRYDLWKATWPTLPDFEEGMPILWSKELGGSGLKTPISTIATTSHQHDLSPITLPPSVSGLWNTFHKKPLAEEYTTKHQNLLAQQEARLREAWRDVIAVFPDTDWEKFSYHWLIVNTRSFYYLMPGQDPPEDTNDAMAMVPFADYFNHTDDAECEVHFDGKSYTFRATRLYKKGEEIYMSYGPHPNDFLFVEYGFYLETNESDAIFLDDIIFKDFTVAEKEELIRQRYYGNYQITLESGPCFRTEVAASMKCMSRRNWRNYIQGCGAPPIPVKVNAIIRDWVDVYLKDATETMAKLEEMLSREKDSLAQRKIKMLIGRWEQIKQLCEAVSSKLD</sequence>
<dbReference type="AlphaFoldDB" id="A0A093VBF6"/>
<dbReference type="InterPro" id="IPR001214">
    <property type="entry name" value="SET_dom"/>
</dbReference>
<comment type="caution">
    <text evidence="2">The sequence shown here is derived from an EMBL/GenBank/DDBJ whole genome shotgun (WGS) entry which is preliminary data.</text>
</comment>
<accession>A0A093VBF6</accession>
<dbReference type="PANTHER" id="PTHR13271:SF137">
    <property type="entry name" value="SET DOMAIN-CONTAINING PROTEIN"/>
    <property type="match status" value="1"/>
</dbReference>
<dbReference type="InterPro" id="IPR050600">
    <property type="entry name" value="SETD3_SETD6_MTase"/>
</dbReference>
<dbReference type="CDD" id="cd19177">
    <property type="entry name" value="SET_SETD4"/>
    <property type="match status" value="1"/>
</dbReference>
<dbReference type="PANTHER" id="PTHR13271">
    <property type="entry name" value="UNCHARACTERIZED PUTATIVE METHYLTRANSFERASE"/>
    <property type="match status" value="1"/>
</dbReference>
<protein>
    <submittedName>
        <fullName evidence="2">Ribosomal N-lysine methyltransferase set11</fullName>
    </submittedName>
</protein>
<dbReference type="Pfam" id="PF00856">
    <property type="entry name" value="SET"/>
    <property type="match status" value="1"/>
</dbReference>
<dbReference type="SUPFAM" id="SSF82199">
    <property type="entry name" value="SET domain"/>
    <property type="match status" value="1"/>
</dbReference>
<dbReference type="Gene3D" id="3.90.1410.10">
    <property type="entry name" value="set domain protein methyltransferase, domain 1"/>
    <property type="match status" value="1"/>
</dbReference>
<dbReference type="PROSITE" id="PS50280">
    <property type="entry name" value="SET"/>
    <property type="match status" value="1"/>
</dbReference>
<proteinExistence type="predicted"/>
<dbReference type="InterPro" id="IPR046341">
    <property type="entry name" value="SET_dom_sf"/>
</dbReference>
<dbReference type="EMBL" id="JPOX01000009">
    <property type="protein sequence ID" value="KFX49480.1"/>
    <property type="molecule type" value="Genomic_DNA"/>
</dbReference>
<reference evidence="2" key="1">
    <citation type="journal article" date="2014" name="PLoS Genet.">
        <title>Signature Gene Expression Reveals Novel Clues to the Molecular Mechanisms of Dimorphic Transition in Penicillium marneffei.</title>
        <authorList>
            <person name="Yang E."/>
            <person name="Wang G."/>
            <person name="Cai J."/>
            <person name="Woo P.C."/>
            <person name="Lau S.K."/>
            <person name="Yuen K.-Y."/>
            <person name="Chow W.-N."/>
            <person name="Lin X."/>
        </authorList>
    </citation>
    <scope>NUCLEOTIDE SEQUENCE [LARGE SCALE GENOMIC DNA]</scope>
    <source>
        <strain evidence="2">PM1</strain>
    </source>
</reference>
<dbReference type="eggNOG" id="KOG1337">
    <property type="taxonomic scope" value="Eukaryota"/>
</dbReference>
<dbReference type="SMART" id="SM00317">
    <property type="entry name" value="SET"/>
    <property type="match status" value="1"/>
</dbReference>
<feature type="domain" description="SET" evidence="1">
    <location>
        <begin position="26"/>
        <end position="277"/>
    </location>
</feature>